<dbReference type="AlphaFoldDB" id="A0AA35RR89"/>
<reference evidence="1" key="1">
    <citation type="submission" date="2023-03" db="EMBL/GenBank/DDBJ databases">
        <authorList>
            <person name="Steffen K."/>
            <person name="Cardenas P."/>
        </authorList>
    </citation>
    <scope>NUCLEOTIDE SEQUENCE</scope>
</reference>
<organism evidence="1 2">
    <name type="scientific">Geodia barretti</name>
    <name type="common">Barrett's horny sponge</name>
    <dbReference type="NCBI Taxonomy" id="519541"/>
    <lineage>
        <taxon>Eukaryota</taxon>
        <taxon>Metazoa</taxon>
        <taxon>Porifera</taxon>
        <taxon>Demospongiae</taxon>
        <taxon>Heteroscleromorpha</taxon>
        <taxon>Tetractinellida</taxon>
        <taxon>Astrophorina</taxon>
        <taxon>Geodiidae</taxon>
        <taxon>Geodia</taxon>
    </lineage>
</organism>
<evidence type="ECO:0000313" key="2">
    <source>
        <dbReference type="Proteomes" id="UP001174909"/>
    </source>
</evidence>
<name>A0AA35RR89_GEOBA</name>
<gene>
    <name evidence="1" type="ORF">GBAR_LOCUS9257</name>
</gene>
<dbReference type="Proteomes" id="UP001174909">
    <property type="component" value="Unassembled WGS sequence"/>
</dbReference>
<dbReference type="SUPFAM" id="SSF63825">
    <property type="entry name" value="YWTD domain"/>
    <property type="match status" value="1"/>
</dbReference>
<evidence type="ECO:0000313" key="1">
    <source>
        <dbReference type="EMBL" id="CAI8014837.1"/>
    </source>
</evidence>
<dbReference type="InterPro" id="IPR011042">
    <property type="entry name" value="6-blade_b-propeller_TolB-like"/>
</dbReference>
<feature type="non-terminal residue" evidence="1">
    <location>
        <position position="282"/>
    </location>
</feature>
<keyword evidence="2" id="KW-1185">Reference proteome</keyword>
<comment type="caution">
    <text evidence="1">The sequence shown here is derived from an EMBL/GenBank/DDBJ whole genome shotgun (WGS) entry which is preliminary data.</text>
</comment>
<dbReference type="EMBL" id="CASHTH010001393">
    <property type="protein sequence ID" value="CAI8014837.1"/>
    <property type="molecule type" value="Genomic_DNA"/>
</dbReference>
<sequence length="282" mass="32472">VDWPELHDNIIEPLDIPGVELEENERSQFSKRREDVKVEIRSGVGGLSVDDNYMYYSFTKNQDKKFLRKCEHGSFVYDVSLPEFVRGIGKDKNGFLYVLCSSTNSKVFKFDEELNPVRKTNIHCAEHFGVAYGILVTDEHVFVCAQVKQKVCILDLDLNLRYFLKLSFEPIGITKLNDKYFVTTKAAIGILDIDIENMKFRVKNCGEMKTDLSTEQFKPGIALRGICSDNQYLYVTEKDEENGGRVLCLHYQENQLILKYFCRNSCQDCKLKKCCPDCNCSP</sequence>
<protein>
    <submittedName>
        <fullName evidence="1">Uncharacterized protein</fullName>
    </submittedName>
</protein>
<dbReference type="Gene3D" id="2.120.10.30">
    <property type="entry name" value="TolB, C-terminal domain"/>
    <property type="match status" value="1"/>
</dbReference>
<proteinExistence type="predicted"/>
<accession>A0AA35RR89</accession>